<proteinExistence type="predicted"/>
<evidence type="ECO:0000259" key="3">
    <source>
        <dbReference type="Pfam" id="PF20239"/>
    </source>
</evidence>
<dbReference type="InterPro" id="IPR013249">
    <property type="entry name" value="RNA_pol_sigma70_r4_t2"/>
</dbReference>
<dbReference type="Pfam" id="PF08281">
    <property type="entry name" value="Sigma70_r4_2"/>
    <property type="match status" value="1"/>
</dbReference>
<dbReference type="Pfam" id="PF20239">
    <property type="entry name" value="DUF6596"/>
    <property type="match status" value="1"/>
</dbReference>
<dbReference type="GO" id="GO:0016987">
    <property type="term" value="F:sigma factor activity"/>
    <property type="evidence" value="ECO:0007669"/>
    <property type="project" value="InterPro"/>
</dbReference>
<evidence type="ECO:0000313" key="5">
    <source>
        <dbReference type="Proteomes" id="UP000189935"/>
    </source>
</evidence>
<accession>A0A1M6SR90</accession>
<feature type="domain" description="RNA polymerase sigma-70 region 2" evidence="1">
    <location>
        <begin position="17"/>
        <end position="79"/>
    </location>
</feature>
<dbReference type="Gene3D" id="1.10.1740.10">
    <property type="match status" value="1"/>
</dbReference>
<dbReference type="InterPro" id="IPR007627">
    <property type="entry name" value="RNA_pol_sigma70_r2"/>
</dbReference>
<evidence type="ECO:0000259" key="1">
    <source>
        <dbReference type="Pfam" id="PF04542"/>
    </source>
</evidence>
<gene>
    <name evidence="4" type="ORF">SAMN05444159_3338</name>
</gene>
<dbReference type="InterPro" id="IPR014284">
    <property type="entry name" value="RNA_pol_sigma-70_dom"/>
</dbReference>
<dbReference type="PANTHER" id="PTHR47756">
    <property type="entry name" value="BLL6612 PROTEIN-RELATED"/>
    <property type="match status" value="1"/>
</dbReference>
<dbReference type="SUPFAM" id="SSF88659">
    <property type="entry name" value="Sigma3 and sigma4 domains of RNA polymerase sigma factors"/>
    <property type="match status" value="1"/>
</dbReference>
<organism evidence="4 5">
    <name type="scientific">Bradyrhizobium lablabi</name>
    <dbReference type="NCBI Taxonomy" id="722472"/>
    <lineage>
        <taxon>Bacteria</taxon>
        <taxon>Pseudomonadati</taxon>
        <taxon>Pseudomonadota</taxon>
        <taxon>Alphaproteobacteria</taxon>
        <taxon>Hyphomicrobiales</taxon>
        <taxon>Nitrobacteraceae</taxon>
        <taxon>Bradyrhizobium</taxon>
    </lineage>
</organism>
<dbReference type="NCBIfam" id="TIGR02937">
    <property type="entry name" value="sigma70-ECF"/>
    <property type="match status" value="1"/>
</dbReference>
<dbReference type="InterPro" id="IPR046531">
    <property type="entry name" value="DUF6596"/>
</dbReference>
<dbReference type="AlphaFoldDB" id="A0A1M6SR90"/>
<dbReference type="RefSeq" id="WP_079539459.1">
    <property type="nucleotide sequence ID" value="NZ_LT670844.1"/>
</dbReference>
<dbReference type="InterPro" id="IPR013325">
    <property type="entry name" value="RNA_pol_sigma_r2"/>
</dbReference>
<dbReference type="InterPro" id="IPR036388">
    <property type="entry name" value="WH-like_DNA-bd_sf"/>
</dbReference>
<dbReference type="InterPro" id="IPR013324">
    <property type="entry name" value="RNA_pol_sigma_r3/r4-like"/>
</dbReference>
<dbReference type="Pfam" id="PF04542">
    <property type="entry name" value="Sigma70_r2"/>
    <property type="match status" value="1"/>
</dbReference>
<dbReference type="EMBL" id="LT670844">
    <property type="protein sequence ID" value="SHK47160.1"/>
    <property type="molecule type" value="Genomic_DNA"/>
</dbReference>
<dbReference type="GO" id="GO:0006352">
    <property type="term" value="P:DNA-templated transcription initiation"/>
    <property type="evidence" value="ECO:0007669"/>
    <property type="project" value="InterPro"/>
</dbReference>
<dbReference type="PANTHER" id="PTHR47756:SF1">
    <property type="entry name" value="BLL0085 PROTEIN"/>
    <property type="match status" value="1"/>
</dbReference>
<name>A0A1M6SR90_9BRAD</name>
<feature type="domain" description="RNA polymerase sigma factor 70 region 4 type 2" evidence="2">
    <location>
        <begin position="118"/>
        <end position="169"/>
    </location>
</feature>
<feature type="domain" description="DUF6596" evidence="3">
    <location>
        <begin position="187"/>
        <end position="287"/>
    </location>
</feature>
<dbReference type="Gene3D" id="1.10.10.10">
    <property type="entry name" value="Winged helix-like DNA-binding domain superfamily/Winged helix DNA-binding domain"/>
    <property type="match status" value="1"/>
</dbReference>
<reference evidence="4 5" key="1">
    <citation type="submission" date="2016-11" db="EMBL/GenBank/DDBJ databases">
        <authorList>
            <person name="Jaros S."/>
            <person name="Januszkiewicz K."/>
            <person name="Wedrychowicz H."/>
        </authorList>
    </citation>
    <scope>NUCLEOTIDE SEQUENCE [LARGE SCALE GENOMIC DNA]</scope>
    <source>
        <strain evidence="4 5">GAS499</strain>
    </source>
</reference>
<dbReference type="OrthoDB" id="9780299at2"/>
<protein>
    <submittedName>
        <fullName evidence="4">RNA polymerase, sigma subunit, ECF family</fullName>
    </submittedName>
</protein>
<evidence type="ECO:0000259" key="2">
    <source>
        <dbReference type="Pfam" id="PF08281"/>
    </source>
</evidence>
<dbReference type="Proteomes" id="UP000189935">
    <property type="component" value="Chromosome I"/>
</dbReference>
<dbReference type="GO" id="GO:0003677">
    <property type="term" value="F:DNA binding"/>
    <property type="evidence" value="ECO:0007669"/>
    <property type="project" value="InterPro"/>
</dbReference>
<dbReference type="SUPFAM" id="SSF88946">
    <property type="entry name" value="Sigma2 domain of RNA polymerase sigma factors"/>
    <property type="match status" value="1"/>
</dbReference>
<sequence>MTAADINRTIVAVWRIEQPRLITSLSRMLRDVPLAEDLTQEALLAALEHWPTSGVPAKPGAWLMATAKRRALDHLRRTQMLARKHEMVARDLEQEQDSMPDLDGRLDDDIGDELLRLIFTACHPLLSREARAALALRMICGLTTEEIARAFLLPDATIAQRIVRAKRTLSESGLAYETPRGGELSERLASVLEVVYLIFNEGYTAARGVDWLRPQLCNEALRIGRVLISIAPREPETHGLLALMELNASRAAARVDGTGEPILLLDQNRALWDQLQIRRGLQALARARALGGANGFYVLQAAIIACHAQATTAEATDWPRIAGLYAGLTDLVRSPVIELNRAVAVGMAEGPAPALAMVERLAHEPALKNYHLLDSVRGDLLQKLGRHQDARAAFEAAAGLAGNQREKELLRRRAAEAADAAGSS</sequence>
<evidence type="ECO:0000313" key="4">
    <source>
        <dbReference type="EMBL" id="SHK47160.1"/>
    </source>
</evidence>